<dbReference type="InterPro" id="IPR036264">
    <property type="entry name" value="Bact_exopeptidase_dim_dom"/>
</dbReference>
<evidence type="ECO:0000256" key="2">
    <source>
        <dbReference type="ARBA" id="ARBA00022670"/>
    </source>
</evidence>
<dbReference type="SUPFAM" id="SSF53187">
    <property type="entry name" value="Zn-dependent exopeptidases"/>
    <property type="match status" value="1"/>
</dbReference>
<dbReference type="Gene3D" id="1.10.150.900">
    <property type="match status" value="1"/>
</dbReference>
<dbReference type="Pfam" id="PF01546">
    <property type="entry name" value="Peptidase_M20"/>
    <property type="match status" value="1"/>
</dbReference>
<dbReference type="SUPFAM" id="SSF55031">
    <property type="entry name" value="Bacterial exopeptidase dimerisation domain"/>
    <property type="match status" value="1"/>
</dbReference>
<evidence type="ECO:0000256" key="3">
    <source>
        <dbReference type="ARBA" id="ARBA00022723"/>
    </source>
</evidence>
<sequence>MKKLLMGLGAILVALVAIVLVRTAVYSPTAQSPAGATQTPRSFDPQFDAQQIAGNLSRAIQFQTVSSELQEAETQAQFEQFLDWLAATYPQVHSALEVEQLGIQPEQPYTRLFTWTGSDPSLQPVMFSAHYDVVPVIPDTEDEWQHPPYNGTVDDTHIWGRGALDDKSAAIALMEAATQMLAEGFQPRRTLYIALTNDEEIGGPSGTAAVVKKFKNENVQLAWTLDEGSFVLRGFVPGVDRDVASINVAEKGFLTLDLVARGEGGHSSMPPRETAVDTLASALMKLQASPIAGGLEGLSAEMFDAIAPYMSFEKRMLFANRWLFGGLIDRALSANQGTAAMLHTTVAPTMLRASVKENVLPIEAVATINFRLHPRDTEQTIVDYLNATIDDPRVTVQVRDSRAPSRVSSTGHAGYHGIEEATHSTHNHVITAPGLTVAGTDSRRYQAVADDNYRFNPMVVTRDDIKGFHGTNERITIDNMVKAARFYSHLMETTGNP</sequence>
<dbReference type="Gene3D" id="3.40.630.10">
    <property type="entry name" value="Zn peptidases"/>
    <property type="match status" value="1"/>
</dbReference>
<protein>
    <submittedName>
        <fullName evidence="7">M20 family peptidase</fullName>
    </submittedName>
</protein>
<evidence type="ECO:0000256" key="5">
    <source>
        <dbReference type="ARBA" id="ARBA00022833"/>
    </source>
</evidence>
<dbReference type="PANTHER" id="PTHR45962">
    <property type="entry name" value="N-FATTY-ACYL-AMINO ACID SYNTHASE/HYDROLASE PM20D1"/>
    <property type="match status" value="1"/>
</dbReference>
<evidence type="ECO:0000259" key="6">
    <source>
        <dbReference type="Pfam" id="PF07687"/>
    </source>
</evidence>
<dbReference type="Gene3D" id="3.30.70.360">
    <property type="match status" value="1"/>
</dbReference>
<comment type="similarity">
    <text evidence="1">Belongs to the peptidase M20A family.</text>
</comment>
<organism evidence="7 8">
    <name type="scientific">Microbulbifer celer</name>
    <dbReference type="NCBI Taxonomy" id="435905"/>
    <lineage>
        <taxon>Bacteria</taxon>
        <taxon>Pseudomonadati</taxon>
        <taxon>Pseudomonadota</taxon>
        <taxon>Gammaproteobacteria</taxon>
        <taxon>Cellvibrionales</taxon>
        <taxon>Microbulbiferaceae</taxon>
        <taxon>Microbulbifer</taxon>
    </lineage>
</organism>
<proteinExistence type="inferred from homology"/>
<evidence type="ECO:0000313" key="7">
    <source>
        <dbReference type="EMBL" id="MFD1218295.1"/>
    </source>
</evidence>
<dbReference type="PANTHER" id="PTHR45962:SF1">
    <property type="entry name" value="N-FATTY-ACYL-AMINO ACID SYNTHASE_HYDROLASE PM20D1"/>
    <property type="match status" value="1"/>
</dbReference>
<dbReference type="InterPro" id="IPR002933">
    <property type="entry name" value="Peptidase_M20"/>
</dbReference>
<dbReference type="InterPro" id="IPR001261">
    <property type="entry name" value="ArgE/DapE_CS"/>
</dbReference>
<accession>A0ABW3UEP5</accession>
<evidence type="ECO:0000313" key="8">
    <source>
        <dbReference type="Proteomes" id="UP001597264"/>
    </source>
</evidence>
<feature type="domain" description="Peptidase M20 dimerisation" evidence="6">
    <location>
        <begin position="248"/>
        <end position="391"/>
    </location>
</feature>
<evidence type="ECO:0000256" key="4">
    <source>
        <dbReference type="ARBA" id="ARBA00022801"/>
    </source>
</evidence>
<keyword evidence="5" id="KW-0862">Zinc</keyword>
<keyword evidence="2" id="KW-0645">Protease</keyword>
<dbReference type="PIRSF" id="PIRSF036696">
    <property type="entry name" value="ACY-1"/>
    <property type="match status" value="1"/>
</dbReference>
<comment type="caution">
    <text evidence="7">The sequence shown here is derived from an EMBL/GenBank/DDBJ whole genome shotgun (WGS) entry which is preliminary data.</text>
</comment>
<dbReference type="Proteomes" id="UP001597264">
    <property type="component" value="Unassembled WGS sequence"/>
</dbReference>
<name>A0ABW3UEP5_9GAMM</name>
<keyword evidence="3" id="KW-0479">Metal-binding</keyword>
<keyword evidence="8" id="KW-1185">Reference proteome</keyword>
<dbReference type="InterPro" id="IPR011650">
    <property type="entry name" value="Peptidase_M20_dimer"/>
</dbReference>
<dbReference type="Pfam" id="PF07687">
    <property type="entry name" value="M20_dimer"/>
    <property type="match status" value="1"/>
</dbReference>
<dbReference type="EMBL" id="JBHTLR010000034">
    <property type="protein sequence ID" value="MFD1218295.1"/>
    <property type="molecule type" value="Genomic_DNA"/>
</dbReference>
<evidence type="ECO:0000256" key="1">
    <source>
        <dbReference type="ARBA" id="ARBA00006247"/>
    </source>
</evidence>
<reference evidence="8" key="1">
    <citation type="journal article" date="2019" name="Int. J. Syst. Evol. Microbiol.">
        <title>The Global Catalogue of Microorganisms (GCM) 10K type strain sequencing project: providing services to taxonomists for standard genome sequencing and annotation.</title>
        <authorList>
            <consortium name="The Broad Institute Genomics Platform"/>
            <consortium name="The Broad Institute Genome Sequencing Center for Infectious Disease"/>
            <person name="Wu L."/>
            <person name="Ma J."/>
        </authorList>
    </citation>
    <scope>NUCLEOTIDE SEQUENCE [LARGE SCALE GENOMIC DNA]</scope>
    <source>
        <strain evidence="8">CCUG 54356</strain>
    </source>
</reference>
<gene>
    <name evidence="7" type="ORF">ACFQ2X_16960</name>
</gene>
<dbReference type="RefSeq" id="WP_230435245.1">
    <property type="nucleotide sequence ID" value="NZ_CP087715.1"/>
</dbReference>
<keyword evidence="4" id="KW-0378">Hydrolase</keyword>
<dbReference type="PROSITE" id="PS00758">
    <property type="entry name" value="ARGE_DAPE_CPG2_1"/>
    <property type="match status" value="1"/>
</dbReference>
<dbReference type="InterPro" id="IPR047177">
    <property type="entry name" value="Pept_M20A"/>
</dbReference>